<name>A0AA86NMJ4_9EUKA</name>
<organism evidence="1">
    <name type="scientific">Hexamita inflata</name>
    <dbReference type="NCBI Taxonomy" id="28002"/>
    <lineage>
        <taxon>Eukaryota</taxon>
        <taxon>Metamonada</taxon>
        <taxon>Diplomonadida</taxon>
        <taxon>Hexamitidae</taxon>
        <taxon>Hexamitinae</taxon>
        <taxon>Hexamita</taxon>
    </lineage>
</organism>
<reference evidence="1" key="1">
    <citation type="submission" date="2023-06" db="EMBL/GenBank/DDBJ databases">
        <authorList>
            <person name="Kurt Z."/>
        </authorList>
    </citation>
    <scope>NUCLEOTIDE SEQUENCE</scope>
</reference>
<keyword evidence="4" id="KW-1185">Reference proteome</keyword>
<dbReference type="AlphaFoldDB" id="A0AA86NMJ4"/>
<dbReference type="EMBL" id="CAXDID020000114">
    <property type="protein sequence ID" value="CAL6030249.1"/>
    <property type="molecule type" value="Genomic_DNA"/>
</dbReference>
<gene>
    <name evidence="2" type="ORF">HINF_LOCUS10985</name>
    <name evidence="3" type="ORF">HINF_LOCUS33126</name>
    <name evidence="1" type="ORF">HINF_LOCUS9868</name>
</gene>
<dbReference type="EMBL" id="CAXDID020000024">
    <property type="protein sequence ID" value="CAL5989699.1"/>
    <property type="molecule type" value="Genomic_DNA"/>
</dbReference>
<sequence length="173" mass="20476">MGNDMSQIYLGAYLEENCVELDTFSSVTEEQELLQQDDLESIMWQFEKYLQSCQDKERYAYSKLSRKILIESEDALQNGVSVRTMIQYYKLQNSQVIQVINLLYQKNTKLKPQFYSIEAFLRYRLQKRYNKQYIESNNILKAANQALQNGENLQDIATKFGLTRDEMKLFSLE</sequence>
<evidence type="ECO:0000313" key="3">
    <source>
        <dbReference type="EMBL" id="CAL6030249.1"/>
    </source>
</evidence>
<reference evidence="2 4" key="2">
    <citation type="submission" date="2024-07" db="EMBL/GenBank/DDBJ databases">
        <authorList>
            <person name="Akdeniz Z."/>
        </authorList>
    </citation>
    <scope>NUCLEOTIDE SEQUENCE [LARGE SCALE GENOMIC DNA]</scope>
</reference>
<dbReference type="Proteomes" id="UP001642409">
    <property type="component" value="Unassembled WGS sequence"/>
</dbReference>
<evidence type="ECO:0000313" key="2">
    <source>
        <dbReference type="EMBL" id="CAL5989699.1"/>
    </source>
</evidence>
<accession>A0AA86NMJ4</accession>
<evidence type="ECO:0000313" key="1">
    <source>
        <dbReference type="EMBL" id="CAI9922223.1"/>
    </source>
</evidence>
<comment type="caution">
    <text evidence="1">The sequence shown here is derived from an EMBL/GenBank/DDBJ whole genome shotgun (WGS) entry which is preliminary data.</text>
</comment>
<protein>
    <submittedName>
        <fullName evidence="1">Peptidyl-dipeptidase A</fullName>
    </submittedName>
</protein>
<dbReference type="EMBL" id="CATOUU010000248">
    <property type="protein sequence ID" value="CAI9922223.1"/>
    <property type="molecule type" value="Genomic_DNA"/>
</dbReference>
<evidence type="ECO:0000313" key="4">
    <source>
        <dbReference type="Proteomes" id="UP001642409"/>
    </source>
</evidence>
<proteinExistence type="predicted"/>